<gene>
    <name evidence="2" type="ORF">LGLO00237_LOCUS26981</name>
</gene>
<evidence type="ECO:0000256" key="1">
    <source>
        <dbReference type="SAM" id="MobiDB-lite"/>
    </source>
</evidence>
<proteinExistence type="predicted"/>
<accession>A0A6U3AK77</accession>
<dbReference type="CDD" id="cd22884">
    <property type="entry name" value="TOM22"/>
    <property type="match status" value="1"/>
</dbReference>
<protein>
    <recommendedName>
        <fullName evidence="3">Mitochondrial import receptor subunit tom22</fullName>
    </recommendedName>
</protein>
<organism evidence="2">
    <name type="scientific">Lotharella globosa</name>
    <dbReference type="NCBI Taxonomy" id="91324"/>
    <lineage>
        <taxon>Eukaryota</taxon>
        <taxon>Sar</taxon>
        <taxon>Rhizaria</taxon>
        <taxon>Cercozoa</taxon>
        <taxon>Chlorarachniophyceae</taxon>
        <taxon>Lotharella</taxon>
    </lineage>
</organism>
<dbReference type="EMBL" id="HBIV01037890">
    <property type="protein sequence ID" value="CAE0675205.1"/>
    <property type="molecule type" value="Transcribed_RNA"/>
</dbReference>
<evidence type="ECO:0008006" key="3">
    <source>
        <dbReference type="Google" id="ProtNLM"/>
    </source>
</evidence>
<name>A0A6U3AK77_9EUKA</name>
<evidence type="ECO:0000313" key="2">
    <source>
        <dbReference type="EMBL" id="CAE0675205.1"/>
    </source>
</evidence>
<dbReference type="AlphaFoldDB" id="A0A6U3AK77"/>
<feature type="compositionally biased region" description="Low complexity" evidence="1">
    <location>
        <begin position="104"/>
        <end position="118"/>
    </location>
</feature>
<feature type="region of interest" description="Disordered" evidence="1">
    <location>
        <begin position="94"/>
        <end position="126"/>
    </location>
</feature>
<feature type="compositionally biased region" description="Acidic residues" evidence="1">
    <location>
        <begin position="1"/>
        <end position="23"/>
    </location>
</feature>
<sequence>MPTDLDTYDNDIEESDISDDEDESNQHAIPESFVDYLILRYKPHFDNFFGKFQSVGRYGCTLAGKAAWHFSTSMLIYVVPLAIASERHLMWEQRGKGSSESFKPPAAGSTTAPTTEGPKMVGPPGS</sequence>
<reference evidence="2" key="1">
    <citation type="submission" date="2021-01" db="EMBL/GenBank/DDBJ databases">
        <authorList>
            <person name="Corre E."/>
            <person name="Pelletier E."/>
            <person name="Niang G."/>
            <person name="Scheremetjew M."/>
            <person name="Finn R."/>
            <person name="Kale V."/>
            <person name="Holt S."/>
            <person name="Cochrane G."/>
            <person name="Meng A."/>
            <person name="Brown T."/>
            <person name="Cohen L."/>
        </authorList>
    </citation>
    <scope>NUCLEOTIDE SEQUENCE</scope>
    <source>
        <strain evidence="2">CCCM811</strain>
    </source>
</reference>
<feature type="region of interest" description="Disordered" evidence="1">
    <location>
        <begin position="1"/>
        <end position="25"/>
    </location>
</feature>